<dbReference type="FunFam" id="3.40.190.10:FF:000217">
    <property type="entry name" value="Glutamate receptor"/>
    <property type="match status" value="1"/>
</dbReference>
<gene>
    <name evidence="16" type="ORF">BUALT_Bualt02G0166800</name>
</gene>
<evidence type="ECO:0000256" key="7">
    <source>
        <dbReference type="ARBA" id="ARBA00023065"/>
    </source>
</evidence>
<evidence type="ECO:0000256" key="11">
    <source>
        <dbReference type="ARBA" id="ARBA00023286"/>
    </source>
</evidence>
<evidence type="ECO:0000256" key="1">
    <source>
        <dbReference type="ARBA" id="ARBA00004141"/>
    </source>
</evidence>
<evidence type="ECO:0000256" key="12">
    <source>
        <dbReference type="ARBA" id="ARBA00023303"/>
    </source>
</evidence>
<proteinExistence type="inferred from homology"/>
<organism evidence="16 17">
    <name type="scientific">Buddleja alternifolia</name>
    <dbReference type="NCBI Taxonomy" id="168488"/>
    <lineage>
        <taxon>Eukaryota</taxon>
        <taxon>Viridiplantae</taxon>
        <taxon>Streptophyta</taxon>
        <taxon>Embryophyta</taxon>
        <taxon>Tracheophyta</taxon>
        <taxon>Spermatophyta</taxon>
        <taxon>Magnoliopsida</taxon>
        <taxon>eudicotyledons</taxon>
        <taxon>Gunneridae</taxon>
        <taxon>Pentapetalae</taxon>
        <taxon>asterids</taxon>
        <taxon>lamiids</taxon>
        <taxon>Lamiales</taxon>
        <taxon>Scrophulariaceae</taxon>
        <taxon>Buddlejeae</taxon>
        <taxon>Buddleja</taxon>
    </lineage>
</organism>
<evidence type="ECO:0000256" key="9">
    <source>
        <dbReference type="ARBA" id="ARBA00023170"/>
    </source>
</evidence>
<name>A0AAV6YBK6_9LAMI</name>
<keyword evidence="11 13" id="KW-1071">Ligand-gated ion channel</keyword>
<evidence type="ECO:0000256" key="3">
    <source>
        <dbReference type="ARBA" id="ARBA00022448"/>
    </source>
</evidence>
<dbReference type="SUPFAM" id="SSF53822">
    <property type="entry name" value="Periplasmic binding protein-like I"/>
    <property type="match status" value="1"/>
</dbReference>
<dbReference type="SMART" id="SM00079">
    <property type="entry name" value="PBPe"/>
    <property type="match status" value="1"/>
</dbReference>
<evidence type="ECO:0000313" key="17">
    <source>
        <dbReference type="Proteomes" id="UP000826271"/>
    </source>
</evidence>
<dbReference type="PANTHER" id="PTHR18966">
    <property type="entry name" value="IONOTROPIC GLUTAMATE RECEPTOR"/>
    <property type="match status" value="1"/>
</dbReference>
<keyword evidence="7 13" id="KW-0406">Ion transport</keyword>
<keyword evidence="6 14" id="KW-1133">Transmembrane helix</keyword>
<dbReference type="InterPro" id="IPR015683">
    <property type="entry name" value="Ionotropic_Glu_rcpt"/>
</dbReference>
<dbReference type="Gene3D" id="3.40.50.2300">
    <property type="match status" value="2"/>
</dbReference>
<keyword evidence="4 14" id="KW-0812">Transmembrane</keyword>
<dbReference type="InterPro" id="IPR044440">
    <property type="entry name" value="GABAb_receptor_plant_PBP1"/>
</dbReference>
<feature type="transmembrane region" description="Helical" evidence="14">
    <location>
        <begin position="651"/>
        <end position="670"/>
    </location>
</feature>
<evidence type="ECO:0000256" key="10">
    <source>
        <dbReference type="ARBA" id="ARBA00023180"/>
    </source>
</evidence>
<dbReference type="EMBL" id="WHWC01000002">
    <property type="protein sequence ID" value="KAG8388840.1"/>
    <property type="molecule type" value="Genomic_DNA"/>
</dbReference>
<dbReference type="GO" id="GO:0015276">
    <property type="term" value="F:ligand-gated monoatomic ion channel activity"/>
    <property type="evidence" value="ECO:0007669"/>
    <property type="project" value="InterPro"/>
</dbReference>
<comment type="caution">
    <text evidence="16">The sequence shown here is derived from an EMBL/GenBank/DDBJ whole genome shotgun (WGS) entry which is preliminary data.</text>
</comment>
<keyword evidence="17" id="KW-1185">Reference proteome</keyword>
<dbReference type="InterPro" id="IPR028082">
    <property type="entry name" value="Peripla_BP_I"/>
</dbReference>
<dbReference type="Gene3D" id="3.40.190.10">
    <property type="entry name" value="Periplasmic binding protein-like II"/>
    <property type="match status" value="2"/>
</dbReference>
<evidence type="ECO:0000259" key="15">
    <source>
        <dbReference type="SMART" id="SM00079"/>
    </source>
</evidence>
<dbReference type="PIRSF" id="PIRSF037090">
    <property type="entry name" value="Iontro_Glu-like_rcpt_pln"/>
    <property type="match status" value="1"/>
</dbReference>
<evidence type="ECO:0000256" key="4">
    <source>
        <dbReference type="ARBA" id="ARBA00022692"/>
    </source>
</evidence>
<feature type="transmembrane region" description="Helical" evidence="14">
    <location>
        <begin position="857"/>
        <end position="876"/>
    </location>
</feature>
<protein>
    <recommendedName>
        <fullName evidence="13">Glutamate receptor</fullName>
    </recommendedName>
</protein>
<dbReference type="GO" id="GO:0016020">
    <property type="term" value="C:membrane"/>
    <property type="evidence" value="ECO:0007669"/>
    <property type="project" value="UniProtKB-SubCell"/>
</dbReference>
<dbReference type="Proteomes" id="UP000826271">
    <property type="component" value="Unassembled WGS sequence"/>
</dbReference>
<reference evidence="16" key="1">
    <citation type="submission" date="2019-10" db="EMBL/GenBank/DDBJ databases">
        <authorList>
            <person name="Zhang R."/>
            <person name="Pan Y."/>
            <person name="Wang J."/>
            <person name="Ma R."/>
            <person name="Yu S."/>
        </authorList>
    </citation>
    <scope>NUCLEOTIDE SEQUENCE</scope>
    <source>
        <strain evidence="16">LA-IB0</strain>
        <tissue evidence="16">Leaf</tissue>
    </source>
</reference>
<dbReference type="SUPFAM" id="SSF53850">
    <property type="entry name" value="Periplasmic binding protein-like II"/>
    <property type="match status" value="1"/>
</dbReference>
<evidence type="ECO:0000256" key="5">
    <source>
        <dbReference type="ARBA" id="ARBA00022729"/>
    </source>
</evidence>
<feature type="transmembrane region" description="Helical" evidence="14">
    <location>
        <begin position="613"/>
        <end position="639"/>
    </location>
</feature>
<evidence type="ECO:0000256" key="8">
    <source>
        <dbReference type="ARBA" id="ARBA00023136"/>
    </source>
</evidence>
<comment type="subcellular location">
    <subcellularLocation>
        <location evidence="1">Membrane</location>
        <topology evidence="1">Multi-pass membrane protein</topology>
    </subcellularLocation>
</comment>
<dbReference type="CDD" id="cd19990">
    <property type="entry name" value="PBP1_GABAb_receptor_plant"/>
    <property type="match status" value="1"/>
</dbReference>
<evidence type="ECO:0000256" key="6">
    <source>
        <dbReference type="ARBA" id="ARBA00022989"/>
    </source>
</evidence>
<keyword evidence="5" id="KW-0732">Signal</keyword>
<dbReference type="CDD" id="cd13686">
    <property type="entry name" value="GluR_Plant"/>
    <property type="match status" value="1"/>
</dbReference>
<dbReference type="InterPro" id="IPR019594">
    <property type="entry name" value="Glu/Gly-bd"/>
</dbReference>
<dbReference type="Gene3D" id="1.10.287.70">
    <property type="match status" value="1"/>
</dbReference>
<keyword evidence="3 13" id="KW-0813">Transport</keyword>
<evidence type="ECO:0000256" key="14">
    <source>
        <dbReference type="SAM" id="Phobius"/>
    </source>
</evidence>
<evidence type="ECO:0000256" key="13">
    <source>
        <dbReference type="PIRNR" id="PIRNR037090"/>
    </source>
</evidence>
<feature type="transmembrane region" description="Helical" evidence="14">
    <location>
        <begin position="827"/>
        <end position="851"/>
    </location>
</feature>
<sequence length="890" mass="100343">MQNVKTMHNSDENIINIGLIVDIGSWEGKFSNSDENIINIGLIVDIGSWEGKVIHTCITMAISDFYNLNSQYKTRIALQVRDSRGDSFHSIASALDLLENVGVRGLIIPKVSNVDLFLATLGDKANVPVLSLSSTPSADEHPYFLQVEEDETTQFHGIAALVEAFKWRSCVILYEDTADARQVQSYVYNIMQETHMDIVHQAALNITPTDDQIEDELHKLLKMKTSIIIMHMPPSLTYQVLEKAKRLGMMSQGFAWIITSKTMNLLESQNSSVYEAMQGIIGFKSYIPASRKLQNFTLRWRREFQHVESNMETRDLNVFGLRAYDAVWALAEAVERTGIKPSPNRGQSDPLDLARLTVSSRGPTLLSNITGSKFMGLAGDFQLTNRKLVHETYEIVNVIGKGERRVGFWTPTYGLANDIRPPRISSSNYTLEPIIWPGFSITAPKSWLVQMSGKGYKVGIPPGYMPELVAVHHDQQTNVTTFSGFCVDVFRAAVDKLAYDISFEFVPFYNQSYWDLIYQVHLQTYDAAVGDITILANRSAYVDFTLPFTESGPGIIAKLDDKDPWFFLRPLNPDLWILSACLFLLMGFVVWLIEHPDNEEFQGSPAWKIGTIFWFAISTLVYAHSKSLFLFFCGLQAAFNSPYGEKLKHNLSRFVVGVWLFVVLILTSSYTANLSSLLTVKQIKLTKGDYIGSANSFVQGLTMSNLNFRDDRLKPFRSTDEYDEALTRGSKNGGVHAIIEEIPYIKIFLSKYPNKYTMIDSSMKTSGFGFAFPKGSPLVHEISRGISELREEGKLLEMEKKWLTNRSPLLSQDTQQLRASTLGIGNFFGLFIVSGISKLIAIIVLCIFLLGERLSNIYLMLRVLAAGELIFMLRYLSPRMAIRVGRFIIR</sequence>
<comment type="similarity">
    <text evidence="2 13">Belongs to the glutamate-gated ion channel (TC 1.A.10.1) family.</text>
</comment>
<dbReference type="InterPro" id="IPR001320">
    <property type="entry name" value="Iontro_rcpt_C"/>
</dbReference>
<comment type="function">
    <text evidence="13">Glutamate-gated receptor that probably acts as non-selective cation channel.</text>
</comment>
<dbReference type="AlphaFoldDB" id="A0AAV6YBK6"/>
<dbReference type="InterPro" id="IPR001828">
    <property type="entry name" value="ANF_lig-bd_rcpt"/>
</dbReference>
<keyword evidence="9 13" id="KW-0675">Receptor</keyword>
<evidence type="ECO:0000313" key="16">
    <source>
        <dbReference type="EMBL" id="KAG8388840.1"/>
    </source>
</evidence>
<dbReference type="Pfam" id="PF00060">
    <property type="entry name" value="Lig_chan"/>
    <property type="match status" value="1"/>
</dbReference>
<keyword evidence="12 13" id="KW-0407">Ion channel</keyword>
<keyword evidence="8 13" id="KW-0472">Membrane</keyword>
<keyword evidence="10" id="KW-0325">Glycoprotein</keyword>
<dbReference type="Pfam" id="PF01094">
    <property type="entry name" value="ANF_receptor"/>
    <property type="match status" value="1"/>
</dbReference>
<feature type="transmembrane region" description="Helical" evidence="14">
    <location>
        <begin position="575"/>
        <end position="593"/>
    </location>
</feature>
<dbReference type="Pfam" id="PF10613">
    <property type="entry name" value="Lig_chan-Glu_bd"/>
    <property type="match status" value="1"/>
</dbReference>
<feature type="domain" description="Ionotropic glutamate receptor C-terminal" evidence="15">
    <location>
        <begin position="457"/>
        <end position="805"/>
    </location>
</feature>
<accession>A0AAV6YBK6</accession>
<evidence type="ECO:0000256" key="2">
    <source>
        <dbReference type="ARBA" id="ARBA00008685"/>
    </source>
</evidence>
<dbReference type="InterPro" id="IPR017103">
    <property type="entry name" value="Iontropic_Glu_rcpt_pln"/>
</dbReference>